<reference evidence="1 2" key="1">
    <citation type="submission" date="2019-03" db="EMBL/GenBank/DDBJ databases">
        <title>Sequencing 23 genomes of Wallemia ichthyophaga.</title>
        <authorList>
            <person name="Gostincar C."/>
        </authorList>
    </citation>
    <scope>NUCLEOTIDE SEQUENCE [LARGE SCALE GENOMIC DNA]</scope>
    <source>
        <strain evidence="1 2">EXF-8621</strain>
    </source>
</reference>
<proteinExistence type="predicted"/>
<comment type="caution">
    <text evidence="1">The sequence shown here is derived from an EMBL/GenBank/DDBJ whole genome shotgun (WGS) entry which is preliminary data.</text>
</comment>
<accession>A0A4T0HFW6</accession>
<sequence>MKSSYIVKTIHDHSDILLVDLTSATNTLASLLEMIFTLLTLRSVKTTYNLLYRRYHILYKDEDINSASDDRCEVLSTNDYRDGYYICMPY</sequence>
<dbReference type="EMBL" id="SPOF01000014">
    <property type="protein sequence ID" value="TIB13497.1"/>
    <property type="molecule type" value="Genomic_DNA"/>
</dbReference>
<dbReference type="Proteomes" id="UP000306954">
    <property type="component" value="Unassembled WGS sequence"/>
</dbReference>
<evidence type="ECO:0000313" key="1">
    <source>
        <dbReference type="EMBL" id="TIB13497.1"/>
    </source>
</evidence>
<protein>
    <submittedName>
        <fullName evidence="1">Uncharacterized protein</fullName>
    </submittedName>
</protein>
<name>A0A4T0HFW6_WALIC</name>
<evidence type="ECO:0000313" key="2">
    <source>
        <dbReference type="Proteomes" id="UP000306954"/>
    </source>
</evidence>
<organism evidence="1 2">
    <name type="scientific">Wallemia ichthyophaga</name>
    <dbReference type="NCBI Taxonomy" id="245174"/>
    <lineage>
        <taxon>Eukaryota</taxon>
        <taxon>Fungi</taxon>
        <taxon>Dikarya</taxon>
        <taxon>Basidiomycota</taxon>
        <taxon>Wallemiomycotina</taxon>
        <taxon>Wallemiomycetes</taxon>
        <taxon>Wallemiales</taxon>
        <taxon>Wallemiaceae</taxon>
        <taxon>Wallemia</taxon>
    </lineage>
</organism>
<dbReference type="AlphaFoldDB" id="A0A4T0HFW6"/>
<gene>
    <name evidence="1" type="ORF">E3P90_01591</name>
</gene>